<dbReference type="SUPFAM" id="SSF48208">
    <property type="entry name" value="Six-hairpin glycosidases"/>
    <property type="match status" value="1"/>
</dbReference>
<dbReference type="Pfam" id="PF13439">
    <property type="entry name" value="Glyco_transf_4"/>
    <property type="match status" value="1"/>
</dbReference>
<dbReference type="PANTHER" id="PTHR12526">
    <property type="entry name" value="GLYCOSYLTRANSFERASE"/>
    <property type="match status" value="1"/>
</dbReference>
<dbReference type="InterPro" id="IPR008928">
    <property type="entry name" value="6-hairpin_glycosidase_sf"/>
</dbReference>
<evidence type="ECO:0000313" key="3">
    <source>
        <dbReference type="EMBL" id="QEN08500.1"/>
    </source>
</evidence>
<dbReference type="CDD" id="cd03822">
    <property type="entry name" value="GT4_mannosyltransferase-like"/>
    <property type="match status" value="1"/>
</dbReference>
<feature type="domain" description="Glycosyl transferase family 1" evidence="1">
    <location>
        <begin position="177"/>
        <end position="354"/>
    </location>
</feature>
<dbReference type="PANTHER" id="PTHR12526:SF572">
    <property type="entry name" value="BLL5144 PROTEIN"/>
    <property type="match status" value="1"/>
</dbReference>
<dbReference type="GO" id="GO:0005975">
    <property type="term" value="P:carbohydrate metabolic process"/>
    <property type="evidence" value="ECO:0007669"/>
    <property type="project" value="InterPro"/>
</dbReference>
<sequence length="741" mass="84660">MKIACVGNFPPRECGIATFTKDVIDSLGQKYDGALHQAFVIAMNDNHKEYAYPEEVESTIRQDYLQDYLQAAKYINFSGADICLLQHEFGIYGGNSGVYILPLINKLKIPLVVIFHTVLKEPSYNEKNIIIEIGKRASAIVVMNSLAIDFLTEVYGVEKEKIHVIEHGVPEFDFTRIEYHKKKFKVENRKTLITFGLLSRNKGIETVINALPEVVKKHPDLLYIILGKTHPAVIRSSGEEYRNYLKLLVHQQGLSDNVFFDDRFLSIDDLLGYLSAADMYVTPYLNEAQITSGTLAYAVSSGTAVISTPYWHAKELLANDRGILFDFGNSEQLAEILNSLLEDPVRLKQLQSRAFEFGKKTSWPMIGQRYLKLFDETRKSPIPVPVEIDHNVVNTGLMPQFSLDHVIRMTDSTGILQHAKYIVPKFQDGYCLDDNARALLMTTMAYRQMKDPESLRLMLHYLSFIQYMQNDDGSFRNFLSYSRNYLDEIGSEDSFGRTIWALGTLIRFPPNDVLFEQVRDLFQKGMVKFPDLNSIRGLANSIIGVSNWMHRFPTDEGMMNHLRSMTQKLEDYYTANSEEGWHWYEPLISYDNGILPYSLLCSYEITGREESKTIAFESIDFLSSIVLSEGNLSIVGSDGWYHKGGDAANFDQQPLNAMAVVLMFRQAYKVEKDPQYLDKMFRSFMWFLGDNDLHIPLYDFETKGCNDGLKPYGVNRNQGAESTLAYLISHISVMSVFEQNH</sequence>
<dbReference type="Pfam" id="PF00534">
    <property type="entry name" value="Glycos_transf_1"/>
    <property type="match status" value="1"/>
</dbReference>
<dbReference type="Gene3D" id="3.40.50.2000">
    <property type="entry name" value="Glycogen Phosphorylase B"/>
    <property type="match status" value="2"/>
</dbReference>
<dbReference type="SUPFAM" id="SSF53756">
    <property type="entry name" value="UDP-Glycosyltransferase/glycogen phosphorylase"/>
    <property type="match status" value="1"/>
</dbReference>
<feature type="domain" description="Glycosyltransferase subfamily 4-like N-terminal" evidence="2">
    <location>
        <begin position="27"/>
        <end position="169"/>
    </location>
</feature>
<evidence type="ECO:0000259" key="1">
    <source>
        <dbReference type="Pfam" id="PF00534"/>
    </source>
</evidence>
<dbReference type="OrthoDB" id="9765330at2"/>
<dbReference type="Proteomes" id="UP000324209">
    <property type="component" value="Chromosome"/>
</dbReference>
<name>A0A5C1QNE4_9SPIO</name>
<evidence type="ECO:0000259" key="2">
    <source>
        <dbReference type="Pfam" id="PF13439"/>
    </source>
</evidence>
<dbReference type="EMBL" id="CP036150">
    <property type="protein sequence ID" value="QEN08500.1"/>
    <property type="molecule type" value="Genomic_DNA"/>
</dbReference>
<dbReference type="AlphaFoldDB" id="A0A5C1QNE4"/>
<dbReference type="InterPro" id="IPR001296">
    <property type="entry name" value="Glyco_trans_1"/>
</dbReference>
<evidence type="ECO:0000313" key="4">
    <source>
        <dbReference type="Proteomes" id="UP000324209"/>
    </source>
</evidence>
<dbReference type="KEGG" id="ock:EXM22_11060"/>
<accession>A0A5C1QNE4</accession>
<gene>
    <name evidence="3" type="ORF">EXM22_11060</name>
</gene>
<proteinExistence type="predicted"/>
<dbReference type="RefSeq" id="WP_149486581.1">
    <property type="nucleotide sequence ID" value="NZ_CP036150.1"/>
</dbReference>
<dbReference type="InterPro" id="IPR028098">
    <property type="entry name" value="Glyco_trans_4-like_N"/>
</dbReference>
<protein>
    <submittedName>
        <fullName evidence="3">Glycosyltransferase</fullName>
    </submittedName>
</protein>
<keyword evidence="4" id="KW-1185">Reference proteome</keyword>
<reference evidence="3 4" key="1">
    <citation type="submission" date="2019-02" db="EMBL/GenBank/DDBJ databases">
        <title>Complete Genome Sequence and Methylome Analysis of free living Spirochaetas.</title>
        <authorList>
            <person name="Fomenkov A."/>
            <person name="Dubinina G."/>
            <person name="Leshcheva N."/>
            <person name="Mikheeva N."/>
            <person name="Grabovich M."/>
            <person name="Vincze T."/>
            <person name="Roberts R.J."/>
        </authorList>
    </citation>
    <scope>NUCLEOTIDE SEQUENCE [LARGE SCALE GENOMIC DNA]</scope>
    <source>
        <strain evidence="3 4">K2</strain>
    </source>
</reference>
<keyword evidence="3" id="KW-0808">Transferase</keyword>
<organism evidence="3 4">
    <name type="scientific">Oceanispirochaeta crateris</name>
    <dbReference type="NCBI Taxonomy" id="2518645"/>
    <lineage>
        <taxon>Bacteria</taxon>
        <taxon>Pseudomonadati</taxon>
        <taxon>Spirochaetota</taxon>
        <taxon>Spirochaetia</taxon>
        <taxon>Spirochaetales</taxon>
        <taxon>Spirochaetaceae</taxon>
        <taxon>Oceanispirochaeta</taxon>
    </lineage>
</organism>
<dbReference type="GO" id="GO:0016757">
    <property type="term" value="F:glycosyltransferase activity"/>
    <property type="evidence" value="ECO:0007669"/>
    <property type="project" value="InterPro"/>
</dbReference>